<dbReference type="SMART" id="SM00382">
    <property type="entry name" value="AAA"/>
    <property type="match status" value="1"/>
</dbReference>
<dbReference type="NCBIfam" id="TIGR00229">
    <property type="entry name" value="sensory_box"/>
    <property type="match status" value="1"/>
</dbReference>
<dbReference type="InterPro" id="IPR003593">
    <property type="entry name" value="AAA+_ATPase"/>
</dbReference>
<keyword evidence="2" id="KW-0067">ATP-binding</keyword>
<dbReference type="Gene3D" id="3.30.450.20">
    <property type="entry name" value="PAS domain"/>
    <property type="match status" value="1"/>
</dbReference>
<dbReference type="InterPro" id="IPR009057">
    <property type="entry name" value="Homeodomain-like_sf"/>
</dbReference>
<evidence type="ECO:0000259" key="6">
    <source>
        <dbReference type="PROSITE" id="PS50112"/>
    </source>
</evidence>
<evidence type="ECO:0000313" key="7">
    <source>
        <dbReference type="EMBL" id="QNB47917.1"/>
    </source>
</evidence>
<dbReference type="PRINTS" id="PR01590">
    <property type="entry name" value="HTHFIS"/>
</dbReference>
<dbReference type="SUPFAM" id="SSF55785">
    <property type="entry name" value="PYP-like sensor domain (PAS domain)"/>
    <property type="match status" value="1"/>
</dbReference>
<dbReference type="SUPFAM" id="SSF46689">
    <property type="entry name" value="Homeodomain-like"/>
    <property type="match status" value="1"/>
</dbReference>
<dbReference type="InterPro" id="IPR058031">
    <property type="entry name" value="AAA_lid_NorR"/>
</dbReference>
<dbReference type="RefSeq" id="WP_034424729.1">
    <property type="nucleotide sequence ID" value="NZ_CP045798.1"/>
</dbReference>
<evidence type="ECO:0000256" key="2">
    <source>
        <dbReference type="ARBA" id="ARBA00022840"/>
    </source>
</evidence>
<dbReference type="FunFam" id="3.40.50.300:FF:000006">
    <property type="entry name" value="DNA-binding transcriptional regulator NtrC"/>
    <property type="match status" value="1"/>
</dbReference>
<dbReference type="CDD" id="cd00009">
    <property type="entry name" value="AAA"/>
    <property type="match status" value="1"/>
</dbReference>
<dbReference type="InterPro" id="IPR027417">
    <property type="entry name" value="P-loop_NTPase"/>
</dbReference>
<dbReference type="Pfam" id="PF00158">
    <property type="entry name" value="Sigma54_activat"/>
    <property type="match status" value="1"/>
</dbReference>
<evidence type="ECO:0000259" key="5">
    <source>
        <dbReference type="PROSITE" id="PS50045"/>
    </source>
</evidence>
<dbReference type="OrthoDB" id="9803970at2"/>
<dbReference type="Pfam" id="PF02954">
    <property type="entry name" value="HTH_8"/>
    <property type="match status" value="1"/>
</dbReference>
<dbReference type="InterPro" id="IPR002197">
    <property type="entry name" value="HTH_Fis"/>
</dbReference>
<dbReference type="Gene3D" id="3.40.50.10660">
    <property type="entry name" value="PrpR receptor domain-like"/>
    <property type="match status" value="1"/>
</dbReference>
<dbReference type="InterPro" id="IPR002078">
    <property type="entry name" value="Sigma_54_int"/>
</dbReference>
<feature type="domain" description="PAS" evidence="6">
    <location>
        <begin position="193"/>
        <end position="244"/>
    </location>
</feature>
<feature type="domain" description="Sigma-54 factor interaction" evidence="5">
    <location>
        <begin position="313"/>
        <end position="538"/>
    </location>
</feature>
<keyword evidence="1" id="KW-0547">Nucleotide-binding</keyword>
<dbReference type="AlphaFoldDB" id="A0A7G6E763"/>
<dbReference type="InterPro" id="IPR025944">
    <property type="entry name" value="Sigma_54_int_dom_CS"/>
</dbReference>
<keyword evidence="8" id="KW-1185">Reference proteome</keyword>
<sequence>MKPNLILIAPNENIAQVANLVIRESEINCRVVVGNLDQGVKLARIAEKTGVEAIISRGGTFLGIQQVIDKIPLVQINVSAFDLLEALAAASQFSYKVGVVGYPNTIYDAASVGRYLNLQVMEIPVENPIQLEQQLLEAIKAGIKVIVGDTISVEIALKLGIQGVLISSGKRAIYNALTRAEELAMLRRKEVLAQERLRTILDAVGEGILATDHTQTITHCNPAVQKYLGLTQEKITGRRLRDLIPQYQGAEELVSMAGQQYLFNSQKIAYQGQDNAGLIISVKPLKQIQETETKVRKKLHQRGLVAKHTFNDIVGNSEIINATIYKAKKISKSHATVLLTGKTGVGKEMFAQSIHNASSRCHEPFVAVNCAAFSESLLESELFGYVEGSFTDARKGGKIGLFELAHRGTIFLDEIGDMSLAVQAKVLRVMQEKEVIRLGDDRIIPVDIRIIAATNYDLWEAVKKGLFREDLYYRVNVLTLSIPTLRERGDDVVLLAEHFCSRQAPHLKIEEGAFLPLLAYDWPGNVRELFNFVEQLIVLHEGERITGEDVSNLMISTLKQGKDLLGFVHSPRRLTDGMILEALAKCNGNQSRACELLGIDRSTLWRRLKKLKP</sequence>
<dbReference type="PANTHER" id="PTHR32071:SF57">
    <property type="entry name" value="C4-DICARBOXYLATE TRANSPORT TRANSCRIPTIONAL REGULATORY PROTEIN DCTD"/>
    <property type="match status" value="1"/>
</dbReference>
<dbReference type="KEGG" id="tfr:BR63_17625"/>
<dbReference type="Gene3D" id="3.40.50.2300">
    <property type="match status" value="1"/>
</dbReference>
<evidence type="ECO:0000256" key="3">
    <source>
        <dbReference type="ARBA" id="ARBA00023015"/>
    </source>
</evidence>
<dbReference type="Gene3D" id="1.10.10.60">
    <property type="entry name" value="Homeodomain-like"/>
    <property type="match status" value="1"/>
</dbReference>
<dbReference type="InterPro" id="IPR013767">
    <property type="entry name" value="PAS_fold"/>
</dbReference>
<accession>A0A7G6E763</accession>
<dbReference type="SUPFAM" id="SSF159800">
    <property type="entry name" value="PrpR receptor domain-like"/>
    <property type="match status" value="1"/>
</dbReference>
<dbReference type="PROSITE" id="PS50045">
    <property type="entry name" value="SIGMA54_INTERACT_4"/>
    <property type="match status" value="1"/>
</dbReference>
<dbReference type="InterPro" id="IPR000014">
    <property type="entry name" value="PAS"/>
</dbReference>
<dbReference type="InterPro" id="IPR010524">
    <property type="entry name" value="Sig_transdc_resp-reg_PrpR_N"/>
</dbReference>
<dbReference type="SMART" id="SM00091">
    <property type="entry name" value="PAS"/>
    <property type="match status" value="1"/>
</dbReference>
<keyword evidence="3" id="KW-0805">Transcription regulation</keyword>
<organism evidence="7 8">
    <name type="scientific">Thermanaerosceptrum fracticalcis</name>
    <dbReference type="NCBI Taxonomy" id="1712410"/>
    <lineage>
        <taxon>Bacteria</taxon>
        <taxon>Bacillati</taxon>
        <taxon>Bacillota</taxon>
        <taxon>Clostridia</taxon>
        <taxon>Eubacteriales</taxon>
        <taxon>Peptococcaceae</taxon>
        <taxon>Thermanaerosceptrum</taxon>
    </lineage>
</organism>
<proteinExistence type="predicted"/>
<dbReference type="GO" id="GO:0005524">
    <property type="term" value="F:ATP binding"/>
    <property type="evidence" value="ECO:0007669"/>
    <property type="project" value="UniProtKB-KW"/>
</dbReference>
<dbReference type="GO" id="GO:0006355">
    <property type="term" value="P:regulation of DNA-templated transcription"/>
    <property type="evidence" value="ECO:0007669"/>
    <property type="project" value="InterPro"/>
</dbReference>
<dbReference type="Gene3D" id="3.40.50.300">
    <property type="entry name" value="P-loop containing nucleotide triphosphate hydrolases"/>
    <property type="match status" value="1"/>
</dbReference>
<evidence type="ECO:0000256" key="4">
    <source>
        <dbReference type="ARBA" id="ARBA00023163"/>
    </source>
</evidence>
<name>A0A7G6E763_THEFR</name>
<dbReference type="GO" id="GO:0043565">
    <property type="term" value="F:sequence-specific DNA binding"/>
    <property type="evidence" value="ECO:0007669"/>
    <property type="project" value="InterPro"/>
</dbReference>
<dbReference type="Gene3D" id="1.10.8.60">
    <property type="match status" value="1"/>
</dbReference>
<protein>
    <submittedName>
        <fullName evidence="7">Sigma-54-dependent Fis family transcriptional regulator</fullName>
    </submittedName>
</protein>
<dbReference type="SUPFAM" id="SSF52540">
    <property type="entry name" value="P-loop containing nucleoside triphosphate hydrolases"/>
    <property type="match status" value="1"/>
</dbReference>
<reference evidence="7 8" key="1">
    <citation type="journal article" date="2019" name="Front. Microbiol.">
        <title>Thermoanaerosceptrum fracticalcis gen. nov. sp. nov., a Novel Fumarate-Fermenting Microorganism From a Deep Fractured Carbonate Aquifer of the US Great Basin.</title>
        <authorList>
            <person name="Hamilton-Brehm S.D."/>
            <person name="Stewart L.E."/>
            <person name="Zavarin M."/>
            <person name="Caldwell M."/>
            <person name="Lawson P.A."/>
            <person name="Onstott T.C."/>
            <person name="Grzymski J."/>
            <person name="Neveux I."/>
            <person name="Lollar B.S."/>
            <person name="Russell C.E."/>
            <person name="Moser D.P."/>
        </authorList>
    </citation>
    <scope>NUCLEOTIDE SEQUENCE [LARGE SCALE GENOMIC DNA]</scope>
    <source>
        <strain evidence="7 8">DRI-13</strain>
    </source>
</reference>
<gene>
    <name evidence="7" type="ORF">BR63_17625</name>
</gene>
<dbReference type="CDD" id="cd00130">
    <property type="entry name" value="PAS"/>
    <property type="match status" value="1"/>
</dbReference>
<evidence type="ECO:0000256" key="1">
    <source>
        <dbReference type="ARBA" id="ARBA00022741"/>
    </source>
</evidence>
<dbReference type="EMBL" id="CP045798">
    <property type="protein sequence ID" value="QNB47917.1"/>
    <property type="molecule type" value="Genomic_DNA"/>
</dbReference>
<dbReference type="PANTHER" id="PTHR32071">
    <property type="entry name" value="TRANSCRIPTIONAL REGULATORY PROTEIN"/>
    <property type="match status" value="1"/>
</dbReference>
<keyword evidence="4" id="KW-0804">Transcription</keyword>
<dbReference type="InterPro" id="IPR035965">
    <property type="entry name" value="PAS-like_dom_sf"/>
</dbReference>
<dbReference type="PROSITE" id="PS50112">
    <property type="entry name" value="PAS"/>
    <property type="match status" value="1"/>
</dbReference>
<dbReference type="Pfam" id="PF00989">
    <property type="entry name" value="PAS"/>
    <property type="match status" value="1"/>
</dbReference>
<dbReference type="PROSITE" id="PS00688">
    <property type="entry name" value="SIGMA54_INTERACT_3"/>
    <property type="match status" value="1"/>
</dbReference>
<evidence type="ECO:0000313" key="8">
    <source>
        <dbReference type="Proteomes" id="UP000515847"/>
    </source>
</evidence>
<dbReference type="Pfam" id="PF06506">
    <property type="entry name" value="PrpR_N"/>
    <property type="match status" value="1"/>
</dbReference>
<dbReference type="GO" id="GO:0000156">
    <property type="term" value="F:phosphorelay response regulator activity"/>
    <property type="evidence" value="ECO:0007669"/>
    <property type="project" value="InterPro"/>
</dbReference>
<dbReference type="Pfam" id="PF25601">
    <property type="entry name" value="AAA_lid_14"/>
    <property type="match status" value="1"/>
</dbReference>
<dbReference type="Proteomes" id="UP000515847">
    <property type="component" value="Chromosome"/>
</dbReference>